<keyword evidence="2" id="KW-1185">Reference proteome</keyword>
<dbReference type="Proteomes" id="UP000232145">
    <property type="component" value="Unassembled WGS sequence"/>
</dbReference>
<dbReference type="OrthoDB" id="331999at2"/>
<organism evidence="1 2">
    <name type="scientific">Leptospira harrisiae</name>
    <dbReference type="NCBI Taxonomy" id="2023189"/>
    <lineage>
        <taxon>Bacteria</taxon>
        <taxon>Pseudomonadati</taxon>
        <taxon>Spirochaetota</taxon>
        <taxon>Spirochaetia</taxon>
        <taxon>Leptospirales</taxon>
        <taxon>Leptospiraceae</taxon>
        <taxon>Leptospira</taxon>
    </lineage>
</organism>
<proteinExistence type="predicted"/>
<sequence length="79" mass="9531">MTEQRYWANSEPYHLIEVMLEEDKVIFKDWFDSGKDPNRYDWSFDEFLSGEGKSQIEYQLGINSYLEILNEVKLRFGKI</sequence>
<dbReference type="EMBL" id="NPDX01000004">
    <property type="protein sequence ID" value="PJZ83980.1"/>
    <property type="molecule type" value="Genomic_DNA"/>
</dbReference>
<reference evidence="1 2" key="1">
    <citation type="submission" date="2017-07" db="EMBL/GenBank/DDBJ databases">
        <title>Leptospira spp. isolated from tropical soils.</title>
        <authorList>
            <person name="Thibeaux R."/>
            <person name="Iraola G."/>
            <person name="Ferres I."/>
            <person name="Bierque E."/>
            <person name="Girault D."/>
            <person name="Soupe-Gilbert M.-E."/>
            <person name="Picardeau M."/>
            <person name="Goarant C."/>
        </authorList>
    </citation>
    <scope>NUCLEOTIDE SEQUENCE [LARGE SCALE GENOMIC DNA]</scope>
    <source>
        <strain evidence="1 2">FH2-B-A1</strain>
    </source>
</reference>
<comment type="caution">
    <text evidence="1">The sequence shown here is derived from an EMBL/GenBank/DDBJ whole genome shotgun (WGS) entry which is preliminary data.</text>
</comment>
<accession>A0A2N0AI72</accession>
<dbReference type="RefSeq" id="WP_100744218.1">
    <property type="nucleotide sequence ID" value="NZ_NPDW01000002.1"/>
</dbReference>
<protein>
    <submittedName>
        <fullName evidence="1">Uncharacterized protein</fullName>
    </submittedName>
</protein>
<name>A0A2N0AI72_9LEPT</name>
<dbReference type="AlphaFoldDB" id="A0A2N0AI72"/>
<gene>
    <name evidence="1" type="ORF">CH364_14605</name>
</gene>
<evidence type="ECO:0000313" key="1">
    <source>
        <dbReference type="EMBL" id="PJZ83980.1"/>
    </source>
</evidence>
<evidence type="ECO:0000313" key="2">
    <source>
        <dbReference type="Proteomes" id="UP000232145"/>
    </source>
</evidence>